<dbReference type="PANTHER" id="PTHR34807:SF3">
    <property type="entry name" value="OS08G0270800 PROTEIN"/>
    <property type="match status" value="1"/>
</dbReference>
<dbReference type="Proteomes" id="UP001412067">
    <property type="component" value="Unassembled WGS sequence"/>
</dbReference>
<comment type="caution">
    <text evidence="1">The sequence shown here is derived from an EMBL/GenBank/DDBJ whole genome shotgun (WGS) entry which is preliminary data.</text>
</comment>
<keyword evidence="2" id="KW-1185">Reference proteome</keyword>
<evidence type="ECO:0000313" key="1">
    <source>
        <dbReference type="EMBL" id="KAK8950308.1"/>
    </source>
</evidence>
<organism evidence="1 2">
    <name type="scientific">Platanthera guangdongensis</name>
    <dbReference type="NCBI Taxonomy" id="2320717"/>
    <lineage>
        <taxon>Eukaryota</taxon>
        <taxon>Viridiplantae</taxon>
        <taxon>Streptophyta</taxon>
        <taxon>Embryophyta</taxon>
        <taxon>Tracheophyta</taxon>
        <taxon>Spermatophyta</taxon>
        <taxon>Magnoliopsida</taxon>
        <taxon>Liliopsida</taxon>
        <taxon>Asparagales</taxon>
        <taxon>Orchidaceae</taxon>
        <taxon>Orchidoideae</taxon>
        <taxon>Orchideae</taxon>
        <taxon>Orchidinae</taxon>
        <taxon>Platanthera</taxon>
    </lineage>
</organism>
<sequence>MMKRKIRVSKEPSASTSYLPVRDEARARFRHQSLLQDYQELLRAKHFVISQETKEKSERLEKTLQKKFQLLAEVKFLRRKCQQFSAAPKTIHSKLEKQSQPQHPVFQKELSLKGRSQKGKHIPAQTSAALFDLNQISAPAAEEMEWFDQNAGMFKRFSREGGDALANDVMPSICRDSGIGTSRSSKRKVSWHDPLALRV</sequence>
<reference evidence="1 2" key="1">
    <citation type="journal article" date="2022" name="Nat. Plants">
        <title>Genomes of leafy and leafless Platanthera orchids illuminate the evolution of mycoheterotrophy.</title>
        <authorList>
            <person name="Li M.H."/>
            <person name="Liu K.W."/>
            <person name="Li Z."/>
            <person name="Lu H.C."/>
            <person name="Ye Q.L."/>
            <person name="Zhang D."/>
            <person name="Wang J.Y."/>
            <person name="Li Y.F."/>
            <person name="Zhong Z.M."/>
            <person name="Liu X."/>
            <person name="Yu X."/>
            <person name="Liu D.K."/>
            <person name="Tu X.D."/>
            <person name="Liu B."/>
            <person name="Hao Y."/>
            <person name="Liao X.Y."/>
            <person name="Jiang Y.T."/>
            <person name="Sun W.H."/>
            <person name="Chen J."/>
            <person name="Chen Y.Q."/>
            <person name="Ai Y."/>
            <person name="Zhai J.W."/>
            <person name="Wu S.S."/>
            <person name="Zhou Z."/>
            <person name="Hsiao Y.Y."/>
            <person name="Wu W.L."/>
            <person name="Chen Y.Y."/>
            <person name="Lin Y.F."/>
            <person name="Hsu J.L."/>
            <person name="Li C.Y."/>
            <person name="Wang Z.W."/>
            <person name="Zhao X."/>
            <person name="Zhong W.Y."/>
            <person name="Ma X.K."/>
            <person name="Ma L."/>
            <person name="Huang J."/>
            <person name="Chen G.Z."/>
            <person name="Huang M.Z."/>
            <person name="Huang L."/>
            <person name="Peng D.H."/>
            <person name="Luo Y.B."/>
            <person name="Zou S.Q."/>
            <person name="Chen S.P."/>
            <person name="Lan S."/>
            <person name="Tsai W.C."/>
            <person name="Van de Peer Y."/>
            <person name="Liu Z.J."/>
        </authorList>
    </citation>
    <scope>NUCLEOTIDE SEQUENCE [LARGE SCALE GENOMIC DNA]</scope>
    <source>
        <strain evidence="1">Lor288</strain>
    </source>
</reference>
<dbReference type="EMBL" id="JBBWWR010000015">
    <property type="protein sequence ID" value="KAK8950308.1"/>
    <property type="molecule type" value="Genomic_DNA"/>
</dbReference>
<evidence type="ECO:0000313" key="2">
    <source>
        <dbReference type="Proteomes" id="UP001412067"/>
    </source>
</evidence>
<proteinExistence type="predicted"/>
<gene>
    <name evidence="1" type="ORF">KSP40_PGU007247</name>
</gene>
<accession>A0ABR2LUS9</accession>
<protein>
    <submittedName>
        <fullName evidence="1">Uncharacterized protein</fullName>
    </submittedName>
</protein>
<name>A0ABR2LUS9_9ASPA</name>
<dbReference type="PANTHER" id="PTHR34807">
    <property type="entry name" value="OS08G0270800 PROTEIN"/>
    <property type="match status" value="1"/>
</dbReference>